<keyword evidence="1" id="KW-0732">Signal</keyword>
<evidence type="ECO:0000313" key="3">
    <source>
        <dbReference type="EMBL" id="QKD80578.1"/>
    </source>
</evidence>
<dbReference type="InterPro" id="IPR006311">
    <property type="entry name" value="TAT_signal"/>
</dbReference>
<evidence type="ECO:0000256" key="1">
    <source>
        <dbReference type="SAM" id="SignalP"/>
    </source>
</evidence>
<dbReference type="Pfam" id="PF26366">
    <property type="entry name" value="DUF8094"/>
    <property type="match status" value="1"/>
</dbReference>
<organism evidence="3 4">
    <name type="scientific">Actinomyces marmotae</name>
    <dbReference type="NCBI Taxonomy" id="2737173"/>
    <lineage>
        <taxon>Bacteria</taxon>
        <taxon>Bacillati</taxon>
        <taxon>Actinomycetota</taxon>
        <taxon>Actinomycetes</taxon>
        <taxon>Actinomycetales</taxon>
        <taxon>Actinomycetaceae</taxon>
        <taxon>Actinomyces</taxon>
    </lineage>
</organism>
<feature type="signal peptide" evidence="1">
    <location>
        <begin position="1"/>
        <end position="18"/>
    </location>
</feature>
<feature type="domain" description="DUF8094" evidence="2">
    <location>
        <begin position="131"/>
        <end position="317"/>
    </location>
</feature>
<reference evidence="3 4" key="1">
    <citation type="submission" date="2020-05" db="EMBL/GenBank/DDBJ databases">
        <title>Actinomyces sp. zg-325.</title>
        <authorList>
            <person name="Yang C."/>
        </authorList>
    </citation>
    <scope>NUCLEOTIDE SEQUENCE [LARGE SCALE GENOMIC DNA]</scope>
    <source>
        <strain evidence="4">zg-325</strain>
    </source>
</reference>
<dbReference type="PROSITE" id="PS51318">
    <property type="entry name" value="TAT"/>
    <property type="match status" value="1"/>
</dbReference>
<accession>A0A6M8B2K4</accession>
<dbReference type="KEGG" id="amam:HPC72_03280"/>
<gene>
    <name evidence="3" type="ORF">HPC72_03280</name>
</gene>
<dbReference type="InterPro" id="IPR058407">
    <property type="entry name" value="DUF8094"/>
</dbReference>
<dbReference type="PROSITE" id="PS51257">
    <property type="entry name" value="PROKAR_LIPOPROTEIN"/>
    <property type="match status" value="1"/>
</dbReference>
<keyword evidence="4" id="KW-1185">Reference proteome</keyword>
<name>A0A6M8B2K4_9ACTO</name>
<dbReference type="AlphaFoldDB" id="A0A6M8B2K4"/>
<feature type="chain" id="PRO_5039696092" description="DUF8094 domain-containing protein" evidence="1">
    <location>
        <begin position="19"/>
        <end position="341"/>
    </location>
</feature>
<evidence type="ECO:0000259" key="2">
    <source>
        <dbReference type="Pfam" id="PF26366"/>
    </source>
</evidence>
<dbReference type="EMBL" id="CP053642">
    <property type="protein sequence ID" value="QKD80578.1"/>
    <property type="molecule type" value="Genomic_DNA"/>
</dbReference>
<dbReference type="Proteomes" id="UP000504752">
    <property type="component" value="Chromosome"/>
</dbReference>
<sequence>MMTTRRFFLGGMTASAVAATLAACGQEITTTPVAATGTPGAYSALDSERLTSILERIKTGLAQADTARTADSLNGYLVGPAARGRAEQYAVASALGDDTRISQIVLDSAAGAASLAEGFPRAAVVVSQQPEAAKAPWIMVLSQEDARDNFGLWAWGQLFPGARVPGTPTAAAGTEAITADSTGLVSTPAEVLAAYVDALNNPSGDNATTFANDQDRIRSQVATDRSINDQVSAAGTVTVTATAGTDGFRGLRTADGGAIVMTTLGYTTEFKRTVKDAGFQAGPTLGKMLGGDDAVRGTVTASYDAMIAFSIPAEGSSEAPAALGGSVVLASVTRDDSKSPA</sequence>
<evidence type="ECO:0000313" key="4">
    <source>
        <dbReference type="Proteomes" id="UP000504752"/>
    </source>
</evidence>
<proteinExistence type="predicted"/>
<protein>
    <recommendedName>
        <fullName evidence="2">DUF8094 domain-containing protein</fullName>
    </recommendedName>
</protein>